<keyword evidence="4 6" id="KW-0697">Rotamase</keyword>
<dbReference type="PANTHER" id="PTHR47245">
    <property type="entry name" value="PEPTIDYLPROLYL ISOMERASE"/>
    <property type="match status" value="1"/>
</dbReference>
<evidence type="ECO:0000313" key="8">
    <source>
        <dbReference type="EMBL" id="BBE50650.1"/>
    </source>
</evidence>
<dbReference type="GO" id="GO:0003755">
    <property type="term" value="F:peptidyl-prolyl cis-trans isomerase activity"/>
    <property type="evidence" value="ECO:0007669"/>
    <property type="project" value="UniProtKB-KW"/>
</dbReference>
<feature type="domain" description="PpiC" evidence="7">
    <location>
        <begin position="140"/>
        <end position="242"/>
    </location>
</feature>
<dbReference type="EC" id="5.2.1.8" evidence="3"/>
<evidence type="ECO:0000256" key="5">
    <source>
        <dbReference type="ARBA" id="ARBA00023235"/>
    </source>
</evidence>
<dbReference type="Gene3D" id="3.10.50.40">
    <property type="match status" value="1"/>
</dbReference>
<dbReference type="PROSITE" id="PS01096">
    <property type="entry name" value="PPIC_PPIASE_1"/>
    <property type="match status" value="1"/>
</dbReference>
<dbReference type="InterPro" id="IPR023058">
    <property type="entry name" value="PPIase_PpiC_CS"/>
</dbReference>
<keyword evidence="9" id="KW-1185">Reference proteome</keyword>
<gene>
    <name evidence="8" type="ORF">OYT1_ch1090</name>
</gene>
<dbReference type="RefSeq" id="WP_062627624.1">
    <property type="nucleotide sequence ID" value="NZ_AP018738.1"/>
</dbReference>
<evidence type="ECO:0000256" key="4">
    <source>
        <dbReference type="ARBA" id="ARBA00023110"/>
    </source>
</evidence>
<dbReference type="InterPro" id="IPR050245">
    <property type="entry name" value="PrsA_foldase"/>
</dbReference>
<dbReference type="PROSITE" id="PS50198">
    <property type="entry name" value="PPIC_PPIASE_2"/>
    <property type="match status" value="1"/>
</dbReference>
<reference evidence="8 9" key="1">
    <citation type="submission" date="2018-06" db="EMBL/GenBank/DDBJ databases">
        <title>OYT1 Genome Sequencing.</title>
        <authorList>
            <person name="Kato S."/>
            <person name="Itoh T."/>
            <person name="Ohkuma M."/>
        </authorList>
    </citation>
    <scope>NUCLEOTIDE SEQUENCE [LARGE SCALE GENOMIC DNA]</scope>
    <source>
        <strain evidence="8 9">OYT1</strain>
    </source>
</reference>
<dbReference type="InterPro" id="IPR000297">
    <property type="entry name" value="PPIase_PpiC"/>
</dbReference>
<keyword evidence="5 6" id="KW-0413">Isomerase</keyword>
<dbReference type="STRING" id="1188319.OYT1_02524"/>
<dbReference type="KEGG" id="fam:OYT1_ch1090"/>
<dbReference type="InterPro" id="IPR014282">
    <property type="entry name" value="Nitrogen_fix_NifM"/>
</dbReference>
<dbReference type="SUPFAM" id="SSF109998">
    <property type="entry name" value="Triger factor/SurA peptide-binding domain-like"/>
    <property type="match status" value="1"/>
</dbReference>
<evidence type="ECO:0000256" key="6">
    <source>
        <dbReference type="PROSITE-ProRule" id="PRU00278"/>
    </source>
</evidence>
<sequence length="285" mass="32036">MSQLTEPAVAYLAFKAAQKLYGKDISALPPSEFERVQSMAKNQHELEARVLTAPEARDAMVPPSTLDAAMQEIRGRYQSDEEFDSDLARNGLDEASFAAALERELRVEAILEKVATESSKVTDTDVELYYLYHPNQFRRPETRFARHILITINETIAENTRVTARLRIEAIAMRLAKEPQRFEEQALKHSECPTALDGGKLGDLPRGKLFPVLDSALFEMQAGEVSGVLESELGFHILSCDAITEANVLTINEARPHIRSVLEKKRKRAFQQEWLKNLRVAKTAG</sequence>
<comment type="similarity">
    <text evidence="2">Belongs to the PpiC/parvulin rotamase family.</text>
</comment>
<dbReference type="OrthoDB" id="9812372at2"/>
<dbReference type="NCBIfam" id="TIGR02933">
    <property type="entry name" value="nifM_nitrog"/>
    <property type="match status" value="1"/>
</dbReference>
<dbReference type="EMBL" id="AP018738">
    <property type="protein sequence ID" value="BBE50650.1"/>
    <property type="molecule type" value="Genomic_DNA"/>
</dbReference>
<evidence type="ECO:0000313" key="9">
    <source>
        <dbReference type="Proteomes" id="UP000033070"/>
    </source>
</evidence>
<evidence type="ECO:0000256" key="1">
    <source>
        <dbReference type="ARBA" id="ARBA00000971"/>
    </source>
</evidence>
<dbReference type="InterPro" id="IPR027304">
    <property type="entry name" value="Trigger_fact/SurA_dom_sf"/>
</dbReference>
<accession>A0A2Z6GB22</accession>
<organism evidence="8 9">
    <name type="scientific">Ferriphaselus amnicola</name>
    <dbReference type="NCBI Taxonomy" id="1188319"/>
    <lineage>
        <taxon>Bacteria</taxon>
        <taxon>Pseudomonadati</taxon>
        <taxon>Pseudomonadota</taxon>
        <taxon>Betaproteobacteria</taxon>
        <taxon>Nitrosomonadales</taxon>
        <taxon>Gallionellaceae</taxon>
        <taxon>Ferriphaselus</taxon>
    </lineage>
</organism>
<name>A0A2Z6GB22_9PROT</name>
<protein>
    <recommendedName>
        <fullName evidence="3">peptidylprolyl isomerase</fullName>
        <ecNumber evidence="3">5.2.1.8</ecNumber>
    </recommendedName>
</protein>
<evidence type="ECO:0000256" key="2">
    <source>
        <dbReference type="ARBA" id="ARBA00007656"/>
    </source>
</evidence>
<dbReference type="SUPFAM" id="SSF54534">
    <property type="entry name" value="FKBP-like"/>
    <property type="match status" value="1"/>
</dbReference>
<comment type="catalytic activity">
    <reaction evidence="1">
        <text>[protein]-peptidylproline (omega=180) = [protein]-peptidylproline (omega=0)</text>
        <dbReference type="Rhea" id="RHEA:16237"/>
        <dbReference type="Rhea" id="RHEA-COMP:10747"/>
        <dbReference type="Rhea" id="RHEA-COMP:10748"/>
        <dbReference type="ChEBI" id="CHEBI:83833"/>
        <dbReference type="ChEBI" id="CHEBI:83834"/>
        <dbReference type="EC" id="5.2.1.8"/>
    </reaction>
</comment>
<dbReference type="AlphaFoldDB" id="A0A2Z6GB22"/>
<proteinExistence type="inferred from homology"/>
<dbReference type="InterPro" id="IPR046357">
    <property type="entry name" value="PPIase_dom_sf"/>
</dbReference>
<dbReference type="PANTHER" id="PTHR47245:SF2">
    <property type="entry name" value="PEPTIDYL-PROLYL CIS-TRANS ISOMERASE HP_0175-RELATED"/>
    <property type="match status" value="1"/>
</dbReference>
<dbReference type="Pfam" id="PF00639">
    <property type="entry name" value="Rotamase"/>
    <property type="match status" value="1"/>
</dbReference>
<evidence type="ECO:0000256" key="3">
    <source>
        <dbReference type="ARBA" id="ARBA00013194"/>
    </source>
</evidence>
<evidence type="ECO:0000259" key="7">
    <source>
        <dbReference type="PROSITE" id="PS50198"/>
    </source>
</evidence>
<dbReference type="Proteomes" id="UP000033070">
    <property type="component" value="Chromosome"/>
</dbReference>